<comment type="subcellular location">
    <subcellularLocation>
        <location evidence="1">Cell projection</location>
        <location evidence="1">Cilium</location>
    </subcellularLocation>
</comment>
<evidence type="ECO:0000259" key="8">
    <source>
        <dbReference type="Pfam" id="PF18383"/>
    </source>
</evidence>
<dbReference type="PANTHER" id="PTHR15614:SF2">
    <property type="entry name" value="INTRAFLAGELLAR TRANSPORT PROTEIN 81 HOMOLOG"/>
    <property type="match status" value="1"/>
</dbReference>
<dbReference type="GO" id="GO:0042073">
    <property type="term" value="P:intraciliary transport"/>
    <property type="evidence" value="ECO:0007669"/>
    <property type="project" value="InterPro"/>
</dbReference>
<dbReference type="AlphaFoldDB" id="A0A9N9QUL5"/>
<accession>A0A9N9QUL5</accession>
<protein>
    <recommendedName>
        <fullName evidence="8">IFT81 calponin homology domain-containing protein</fullName>
    </recommendedName>
</protein>
<reference evidence="9" key="1">
    <citation type="submission" date="2021-12" db="EMBL/GenBank/DDBJ databases">
        <authorList>
            <person name="King R."/>
        </authorList>
    </citation>
    <scope>NUCLEOTIDE SEQUENCE</scope>
</reference>
<proteinExistence type="inferred from homology"/>
<keyword evidence="3 7" id="KW-0175">Coiled coil</keyword>
<keyword evidence="4" id="KW-0969">Cilium</keyword>
<keyword evidence="2" id="KW-0970">Cilium biogenesis/degradation</keyword>
<gene>
    <name evidence="9" type="ORF">DIATSA_LOCUS1813</name>
</gene>
<dbReference type="GO" id="GO:0030992">
    <property type="term" value="C:intraciliary transport particle B"/>
    <property type="evidence" value="ECO:0007669"/>
    <property type="project" value="InterPro"/>
</dbReference>
<dbReference type="OrthoDB" id="276029at2759"/>
<keyword evidence="10" id="KW-1185">Reference proteome</keyword>
<dbReference type="InterPro" id="IPR041146">
    <property type="entry name" value="IFT81_CH"/>
</dbReference>
<evidence type="ECO:0000313" key="10">
    <source>
        <dbReference type="Proteomes" id="UP001153714"/>
    </source>
</evidence>
<feature type="coiled-coil region" evidence="7">
    <location>
        <begin position="143"/>
        <end position="177"/>
    </location>
</feature>
<dbReference type="GO" id="GO:0036064">
    <property type="term" value="C:ciliary basal body"/>
    <property type="evidence" value="ECO:0007669"/>
    <property type="project" value="TreeGrafter"/>
</dbReference>
<dbReference type="Gene3D" id="1.10.418.70">
    <property type="entry name" value="Intraflagellar transport protein 81, N-terminal domain"/>
    <property type="match status" value="1"/>
</dbReference>
<sequence length="215" mass="25053">MISVRLLEMLACVKYRPPANVEPPKFRAQLLAGDARTIHHVLHWLLTNKEQVKNTAYLAKYLKIPEISSDVVQNNTIQDMLDLYQNLIDEFKEVHKRTRLLQKENASEIINDIKEMAVERDIVIKRLENVQMNLVDVHNKDDLLNVGKNLRQQQEKAKELENQYETQQNQLKIASDQLKRYLSVIHGQSATPKTANDVIKHLKEEIQVIKNRDDT</sequence>
<dbReference type="GO" id="GO:0015631">
    <property type="term" value="F:tubulin binding"/>
    <property type="evidence" value="ECO:0007669"/>
    <property type="project" value="InterPro"/>
</dbReference>
<dbReference type="InterPro" id="IPR043016">
    <property type="entry name" value="IFT81_N_sf"/>
</dbReference>
<evidence type="ECO:0000256" key="6">
    <source>
        <dbReference type="ARBA" id="ARBA00043983"/>
    </source>
</evidence>
<organism evidence="9 10">
    <name type="scientific">Diatraea saccharalis</name>
    <name type="common">sugarcane borer</name>
    <dbReference type="NCBI Taxonomy" id="40085"/>
    <lineage>
        <taxon>Eukaryota</taxon>
        <taxon>Metazoa</taxon>
        <taxon>Ecdysozoa</taxon>
        <taxon>Arthropoda</taxon>
        <taxon>Hexapoda</taxon>
        <taxon>Insecta</taxon>
        <taxon>Pterygota</taxon>
        <taxon>Neoptera</taxon>
        <taxon>Endopterygota</taxon>
        <taxon>Lepidoptera</taxon>
        <taxon>Glossata</taxon>
        <taxon>Ditrysia</taxon>
        <taxon>Pyraloidea</taxon>
        <taxon>Crambidae</taxon>
        <taxon>Crambinae</taxon>
        <taxon>Diatraea</taxon>
    </lineage>
</organism>
<evidence type="ECO:0000313" key="9">
    <source>
        <dbReference type="EMBL" id="CAG9783653.1"/>
    </source>
</evidence>
<name>A0A9N9QUL5_9NEOP</name>
<dbReference type="GO" id="GO:0060271">
    <property type="term" value="P:cilium assembly"/>
    <property type="evidence" value="ECO:0007669"/>
    <property type="project" value="InterPro"/>
</dbReference>
<dbReference type="EMBL" id="OU893342">
    <property type="protein sequence ID" value="CAG9783653.1"/>
    <property type="molecule type" value="Genomic_DNA"/>
</dbReference>
<evidence type="ECO:0000256" key="5">
    <source>
        <dbReference type="ARBA" id="ARBA00023273"/>
    </source>
</evidence>
<dbReference type="InterPro" id="IPR029600">
    <property type="entry name" value="IFT81"/>
</dbReference>
<evidence type="ECO:0000256" key="2">
    <source>
        <dbReference type="ARBA" id="ARBA00022794"/>
    </source>
</evidence>
<feature type="domain" description="IFT81 calponin homology" evidence="8">
    <location>
        <begin position="3"/>
        <end position="62"/>
    </location>
</feature>
<keyword evidence="5" id="KW-0966">Cell projection</keyword>
<evidence type="ECO:0000256" key="1">
    <source>
        <dbReference type="ARBA" id="ARBA00004138"/>
    </source>
</evidence>
<evidence type="ECO:0000256" key="7">
    <source>
        <dbReference type="SAM" id="Coils"/>
    </source>
</evidence>
<evidence type="ECO:0000256" key="3">
    <source>
        <dbReference type="ARBA" id="ARBA00023054"/>
    </source>
</evidence>
<comment type="similarity">
    <text evidence="6">Belongs to the IFT81 family.</text>
</comment>
<dbReference type="Proteomes" id="UP001153714">
    <property type="component" value="Chromosome 11"/>
</dbReference>
<dbReference type="PANTHER" id="PTHR15614">
    <property type="entry name" value="INTRAFLAGELLAR TRANSPORT PROTEIN 81 HOMOLOG"/>
    <property type="match status" value="1"/>
</dbReference>
<reference evidence="9" key="2">
    <citation type="submission" date="2022-10" db="EMBL/GenBank/DDBJ databases">
        <authorList>
            <consortium name="ENA_rothamsted_submissions"/>
            <consortium name="culmorum"/>
            <person name="King R."/>
        </authorList>
    </citation>
    <scope>NUCLEOTIDE SEQUENCE</scope>
</reference>
<evidence type="ECO:0000256" key="4">
    <source>
        <dbReference type="ARBA" id="ARBA00023069"/>
    </source>
</evidence>
<dbReference type="Pfam" id="PF18383">
    <property type="entry name" value="IFT81_CH"/>
    <property type="match status" value="1"/>
</dbReference>